<protein>
    <submittedName>
        <fullName evidence="3">TRAM domain-containing protein</fullName>
    </submittedName>
</protein>
<dbReference type="InterPro" id="IPR002792">
    <property type="entry name" value="TRAM_dom"/>
</dbReference>
<proteinExistence type="predicted"/>
<accession>A0ABT5XCY0</accession>
<reference evidence="3 4" key="1">
    <citation type="submission" date="2023-03" db="EMBL/GenBank/DDBJ databases">
        <title>Whole genome sequencing of Methanotrichaceae archaeon M04Ac.</title>
        <authorList>
            <person name="Khomyakova M.A."/>
            <person name="Merkel A.Y."/>
            <person name="Slobodkin A.I."/>
        </authorList>
    </citation>
    <scope>NUCLEOTIDE SEQUENCE [LARGE SCALE GENOMIC DNA]</scope>
    <source>
        <strain evidence="3 4">M04Ac</strain>
    </source>
</reference>
<name>A0ABT5XCY0_9EURY</name>
<dbReference type="Pfam" id="PF01938">
    <property type="entry name" value="TRAM"/>
    <property type="match status" value="1"/>
</dbReference>
<dbReference type="PROSITE" id="PS50926">
    <property type="entry name" value="TRAM"/>
    <property type="match status" value="1"/>
</dbReference>
<dbReference type="Gene3D" id="2.40.50.140">
    <property type="entry name" value="Nucleic acid-binding proteins"/>
    <property type="match status" value="1"/>
</dbReference>
<dbReference type="SUPFAM" id="SSF50249">
    <property type="entry name" value="Nucleic acid-binding proteins"/>
    <property type="match status" value="1"/>
</dbReference>
<evidence type="ECO:0000256" key="1">
    <source>
        <dbReference type="SAM" id="MobiDB-lite"/>
    </source>
</evidence>
<dbReference type="Proteomes" id="UP001215956">
    <property type="component" value="Unassembled WGS sequence"/>
</dbReference>
<gene>
    <name evidence="3" type="ORF">P0O24_03100</name>
</gene>
<sequence length="76" mass="8289">MYGDNRGSFSSGGFTDSSPVEAGKTYEVEIEDISRQGDGIARVEGFVIFVSDTKVGDKVTISVDRVMRRFAIAHKV</sequence>
<feature type="domain" description="TRAM" evidence="2">
    <location>
        <begin position="19"/>
        <end position="76"/>
    </location>
</feature>
<evidence type="ECO:0000313" key="4">
    <source>
        <dbReference type="Proteomes" id="UP001215956"/>
    </source>
</evidence>
<comment type="caution">
    <text evidence="3">The sequence shown here is derived from an EMBL/GenBank/DDBJ whole genome shotgun (WGS) entry which is preliminary data.</text>
</comment>
<evidence type="ECO:0000313" key="3">
    <source>
        <dbReference type="EMBL" id="MDF0592568.1"/>
    </source>
</evidence>
<dbReference type="RefSeq" id="WP_316968276.1">
    <property type="nucleotide sequence ID" value="NZ_JARFPL010000006.1"/>
</dbReference>
<organism evidence="3 4">
    <name type="scientific">Candidatus Methanocrinis alkalitolerans</name>
    <dbReference type="NCBI Taxonomy" id="3033395"/>
    <lineage>
        <taxon>Archaea</taxon>
        <taxon>Methanobacteriati</taxon>
        <taxon>Methanobacteriota</taxon>
        <taxon>Stenosarchaea group</taxon>
        <taxon>Methanomicrobia</taxon>
        <taxon>Methanotrichales</taxon>
        <taxon>Methanotrichaceae</taxon>
        <taxon>Methanocrinis</taxon>
    </lineage>
</organism>
<dbReference type="InterPro" id="IPR012340">
    <property type="entry name" value="NA-bd_OB-fold"/>
</dbReference>
<evidence type="ECO:0000259" key="2">
    <source>
        <dbReference type="PROSITE" id="PS50926"/>
    </source>
</evidence>
<feature type="region of interest" description="Disordered" evidence="1">
    <location>
        <begin position="1"/>
        <end position="20"/>
    </location>
</feature>
<dbReference type="EMBL" id="JARFPL010000006">
    <property type="protein sequence ID" value="MDF0592568.1"/>
    <property type="molecule type" value="Genomic_DNA"/>
</dbReference>
<keyword evidence="4" id="KW-1185">Reference proteome</keyword>